<dbReference type="EMBL" id="CM042048">
    <property type="protein sequence ID" value="KAI3759651.1"/>
    <property type="molecule type" value="Genomic_DNA"/>
</dbReference>
<sequence>MDIISPLVTAGRDIGCKGRCDGGEQTVIYRYLDPSFQLRIRRSDCECSMDLMTSGVHHLAEEEAEAAGGLIRLLETMVMGWKREVATN</sequence>
<evidence type="ECO:0000313" key="2">
    <source>
        <dbReference type="Proteomes" id="UP001055879"/>
    </source>
</evidence>
<reference evidence="2" key="1">
    <citation type="journal article" date="2022" name="Mol. Ecol. Resour.">
        <title>The genomes of chicory, endive, great burdock and yacon provide insights into Asteraceae palaeo-polyploidization history and plant inulin production.</title>
        <authorList>
            <person name="Fan W."/>
            <person name="Wang S."/>
            <person name="Wang H."/>
            <person name="Wang A."/>
            <person name="Jiang F."/>
            <person name="Liu H."/>
            <person name="Zhao H."/>
            <person name="Xu D."/>
            <person name="Zhang Y."/>
        </authorList>
    </citation>
    <scope>NUCLEOTIDE SEQUENCE [LARGE SCALE GENOMIC DNA]</scope>
    <source>
        <strain evidence="2">cv. Niubang</strain>
    </source>
</reference>
<keyword evidence="2" id="KW-1185">Reference proteome</keyword>
<proteinExistence type="predicted"/>
<comment type="caution">
    <text evidence="1">The sequence shown here is derived from an EMBL/GenBank/DDBJ whole genome shotgun (WGS) entry which is preliminary data.</text>
</comment>
<evidence type="ECO:0000313" key="1">
    <source>
        <dbReference type="EMBL" id="KAI3759651.1"/>
    </source>
</evidence>
<reference evidence="1 2" key="2">
    <citation type="journal article" date="2022" name="Mol. Ecol. Resour.">
        <title>The genomes of chicory, endive, great burdock and yacon provide insights into Asteraceae paleo-polyploidization history and plant inulin production.</title>
        <authorList>
            <person name="Fan W."/>
            <person name="Wang S."/>
            <person name="Wang H."/>
            <person name="Wang A."/>
            <person name="Jiang F."/>
            <person name="Liu H."/>
            <person name="Zhao H."/>
            <person name="Xu D."/>
            <person name="Zhang Y."/>
        </authorList>
    </citation>
    <scope>NUCLEOTIDE SEQUENCE [LARGE SCALE GENOMIC DNA]</scope>
    <source>
        <strain evidence="2">cv. Niubang</strain>
    </source>
</reference>
<gene>
    <name evidence="1" type="ORF">L6452_07626</name>
</gene>
<accession>A0ACB9ELU4</accession>
<dbReference type="Proteomes" id="UP001055879">
    <property type="component" value="Linkage Group LG02"/>
</dbReference>
<name>A0ACB9ELU4_ARCLA</name>
<organism evidence="1 2">
    <name type="scientific">Arctium lappa</name>
    <name type="common">Greater burdock</name>
    <name type="synonym">Lappa major</name>
    <dbReference type="NCBI Taxonomy" id="4217"/>
    <lineage>
        <taxon>Eukaryota</taxon>
        <taxon>Viridiplantae</taxon>
        <taxon>Streptophyta</taxon>
        <taxon>Embryophyta</taxon>
        <taxon>Tracheophyta</taxon>
        <taxon>Spermatophyta</taxon>
        <taxon>Magnoliopsida</taxon>
        <taxon>eudicotyledons</taxon>
        <taxon>Gunneridae</taxon>
        <taxon>Pentapetalae</taxon>
        <taxon>asterids</taxon>
        <taxon>campanulids</taxon>
        <taxon>Asterales</taxon>
        <taxon>Asteraceae</taxon>
        <taxon>Carduoideae</taxon>
        <taxon>Cardueae</taxon>
        <taxon>Arctiinae</taxon>
        <taxon>Arctium</taxon>
    </lineage>
</organism>
<protein>
    <submittedName>
        <fullName evidence="1">Uncharacterized protein</fullName>
    </submittedName>
</protein>